<organism evidence="3 4">
    <name type="scientific">Euplotes crassus</name>
    <dbReference type="NCBI Taxonomy" id="5936"/>
    <lineage>
        <taxon>Eukaryota</taxon>
        <taxon>Sar</taxon>
        <taxon>Alveolata</taxon>
        <taxon>Ciliophora</taxon>
        <taxon>Intramacronucleata</taxon>
        <taxon>Spirotrichea</taxon>
        <taxon>Hypotrichia</taxon>
        <taxon>Euplotida</taxon>
        <taxon>Euplotidae</taxon>
        <taxon>Moneuplotes</taxon>
    </lineage>
</organism>
<keyword evidence="4" id="KW-1185">Reference proteome</keyword>
<dbReference type="EMBL" id="CAMPGE010003842">
    <property type="protein sequence ID" value="CAI2362689.1"/>
    <property type="molecule type" value="Genomic_DNA"/>
</dbReference>
<evidence type="ECO:0000256" key="1">
    <source>
        <dbReference type="SAM" id="Coils"/>
    </source>
</evidence>
<feature type="compositionally biased region" description="Polar residues" evidence="2">
    <location>
        <begin position="375"/>
        <end position="386"/>
    </location>
</feature>
<dbReference type="Proteomes" id="UP001295684">
    <property type="component" value="Unassembled WGS sequence"/>
</dbReference>
<feature type="region of interest" description="Disordered" evidence="2">
    <location>
        <begin position="234"/>
        <end position="307"/>
    </location>
</feature>
<accession>A0AAD1UC37</accession>
<feature type="compositionally biased region" description="Polar residues" evidence="2">
    <location>
        <begin position="611"/>
        <end position="627"/>
    </location>
</feature>
<feature type="region of interest" description="Disordered" evidence="2">
    <location>
        <begin position="611"/>
        <end position="802"/>
    </location>
</feature>
<gene>
    <name evidence="3" type="ORF">ECRASSUSDP1_LOCUS4015</name>
</gene>
<evidence type="ECO:0000256" key="2">
    <source>
        <dbReference type="SAM" id="MobiDB-lite"/>
    </source>
</evidence>
<sequence>MLLQNYVSEGSKDKLIPERRQKKSDRQGDDEREIPYSKLDPIPYTEFMENNEEGMDNYMEETDDEIKVRRQISDCCEYDVEDSPTEPIFHGKMGATSSQSYYRNFIPHDREEDLCNMKSKANATNRPKDTDGSPCSLMDNYMRAGKTMKTKIHSSEWKSKKFRENKIPTNTSFSGVDKSKNFGLKNYESRKNQYQSKNKSFDLISYHSKRKSKFTKRNNCHSFYYNVNELLKNAGTANPKGGKSKKKKSAMDSKNGPLKANTFSKKQRFNKTSMKQRRSVTTTRGADISPQVKESMSSDIQRQTSSSCVERYKKPMIKCSFKNDMLMKSNQLDLYEFKDSNGIGGTKKAFSFIGNNKKSKKQSNSTGPGKRNTYRKSNGYSKKSHSFSMTKKFRGLKNICMKDPSLRVRQHNQTPNNQIGGIIPIQPVKSMKNTSNCNMGTNKNILHQASTRRKPIKSSKNYYDQEKDKFWQWDMLAKTSLSRGKRSSILDLSGIIPISGNRTTLLKKNSVNVPNYRSSSKNNFCMSNRQNLREMRASEQNSATTNYVKGNPLSFQIQNDKNDSRCCISAIGMHTHYLNNSIEDSEELLEFTNRNNLKKQMITQKYNSGRFQYSSQEGNPNYSSLSNMDFHEEKSSTRQRNRTSTGGYPQSRKQKSKTSKGYYRPAPDKQDNKATSKSKKRKASKRNRSKNHDNAYTPISRTKFSKIKNANDFSNEVDNLSKKKRRKTHGDAPKHQKNASDNSVIYNSQNGGNNIRDKDLKKGQKQQVNGTAAYSPYMTSNGNLKKNSQRSKSTNPHISNNHQKLNCFEGFVNIDLSRLPHDMTQREVVETMIRKHELSNFMYSDEDKDTSRYIAQNLEDRRTCRRSQYNKNNDILITGNKSSSKEKITDKNSKEKLNTIPIRIDTIETENNDSRVSETPKDCIITEANVTQMLTKMEEDLAFLKSCDKSKENQSIKAQEEKKFFVYCRMFDEISDNFPKLKQLMQSIKEGLQSSIRSIVANEIKEKGMRENSMILQERENLTKIKQKYVDYQLKIDQQEDLINSKEDIITDIRSENESLKKMLENHRINGMKLQDENDRLTLEIERIRKVEEDLIEKYEGLESTDGDLALALKEIREQEKIDQQAKFEKYAKDVPRLDMEKVQEIIRLKCEADCTDSSYCEGEESETSGYEDSVLRSGDIKQYNSERNEYDDSSSNQSFMNAKQNIKALLGSPSLKLKIKQKSKSKLSERSDIIECNKTKPEKPEEDAENKNLFDYSKSKQVDLQHQINFENTDDQCDFEPTQEEMEEENSCIGSDKYMLYDDSSSSASYYSASMYESERNNVNIPCLNLGGPPAKPKAAAPTEPPKLQLVQPPKQEQKQKKQEKPNLEKIKHKDFQDEFMENYEDFSESWREQIQREKRF</sequence>
<name>A0AAD1UC37_EUPCR</name>
<feature type="coiled-coil region" evidence="1">
    <location>
        <begin position="1022"/>
        <end position="1105"/>
    </location>
</feature>
<feature type="compositionally biased region" description="Polar residues" evidence="2">
    <location>
        <begin position="765"/>
        <end position="802"/>
    </location>
</feature>
<comment type="caution">
    <text evidence="3">The sequence shown here is derived from an EMBL/GenBank/DDBJ whole genome shotgun (WGS) entry which is preliminary data.</text>
</comment>
<feature type="region of interest" description="Disordered" evidence="2">
    <location>
        <begin position="1329"/>
        <end position="1377"/>
    </location>
</feature>
<evidence type="ECO:0000313" key="4">
    <source>
        <dbReference type="Proteomes" id="UP001295684"/>
    </source>
</evidence>
<reference evidence="3" key="1">
    <citation type="submission" date="2023-07" db="EMBL/GenBank/DDBJ databases">
        <authorList>
            <consortium name="AG Swart"/>
            <person name="Singh M."/>
            <person name="Singh A."/>
            <person name="Seah K."/>
            <person name="Emmerich C."/>
        </authorList>
    </citation>
    <scope>NUCLEOTIDE SEQUENCE</scope>
    <source>
        <strain evidence="3">DP1</strain>
    </source>
</reference>
<feature type="compositionally biased region" description="Low complexity" evidence="2">
    <location>
        <begin position="1338"/>
        <end position="1356"/>
    </location>
</feature>
<feature type="compositionally biased region" description="Polar residues" evidence="2">
    <location>
        <begin position="292"/>
        <end position="307"/>
    </location>
</feature>
<proteinExistence type="predicted"/>
<feature type="region of interest" description="Disordered" evidence="2">
    <location>
        <begin position="1"/>
        <end position="40"/>
    </location>
</feature>
<evidence type="ECO:0000313" key="3">
    <source>
        <dbReference type="EMBL" id="CAI2362689.1"/>
    </source>
</evidence>
<feature type="region of interest" description="Disordered" evidence="2">
    <location>
        <begin position="354"/>
        <end position="386"/>
    </location>
</feature>
<feature type="compositionally biased region" description="Basic residues" evidence="2">
    <location>
        <begin position="265"/>
        <end position="278"/>
    </location>
</feature>
<protein>
    <submittedName>
        <fullName evidence="3">Uncharacterized protein</fullName>
    </submittedName>
</protein>
<feature type="compositionally biased region" description="Basic residues" evidence="2">
    <location>
        <begin position="676"/>
        <end position="689"/>
    </location>
</feature>
<feature type="compositionally biased region" description="Polar residues" evidence="2">
    <location>
        <begin position="739"/>
        <end position="753"/>
    </location>
</feature>
<feature type="compositionally biased region" description="Basic and acidic residues" evidence="2">
    <location>
        <begin position="1357"/>
        <end position="1377"/>
    </location>
</feature>
<feature type="compositionally biased region" description="Basic and acidic residues" evidence="2">
    <location>
        <begin position="10"/>
        <end position="35"/>
    </location>
</feature>
<keyword evidence="1" id="KW-0175">Coiled coil</keyword>